<evidence type="ECO:0000256" key="7">
    <source>
        <dbReference type="ARBA" id="ARBA00022989"/>
    </source>
</evidence>
<dbReference type="EMBL" id="CAMXCT020004223">
    <property type="protein sequence ID" value="CAL1161543.1"/>
    <property type="molecule type" value="Genomic_DNA"/>
</dbReference>
<keyword evidence="5" id="KW-0631">Potassium channel</keyword>
<keyword evidence="10" id="KW-0407">Ion channel</keyword>
<evidence type="ECO:0000256" key="8">
    <source>
        <dbReference type="ARBA" id="ARBA00023065"/>
    </source>
</evidence>
<organism evidence="13">
    <name type="scientific">Cladocopium goreaui</name>
    <dbReference type="NCBI Taxonomy" id="2562237"/>
    <lineage>
        <taxon>Eukaryota</taxon>
        <taxon>Sar</taxon>
        <taxon>Alveolata</taxon>
        <taxon>Dinophyceae</taxon>
        <taxon>Suessiales</taxon>
        <taxon>Symbiodiniaceae</taxon>
        <taxon>Cladocopium</taxon>
    </lineage>
</organism>
<evidence type="ECO:0000313" key="13">
    <source>
        <dbReference type="EMBL" id="CAI4008168.1"/>
    </source>
</evidence>
<keyword evidence="2" id="KW-0813">Transport</keyword>
<comment type="subcellular location">
    <subcellularLocation>
        <location evidence="1">Membrane</location>
        <topology evidence="1">Multi-pass membrane protein</topology>
    </subcellularLocation>
</comment>
<dbReference type="GO" id="GO:0001508">
    <property type="term" value="P:action potential"/>
    <property type="evidence" value="ECO:0007669"/>
    <property type="project" value="TreeGrafter"/>
</dbReference>
<dbReference type="Proteomes" id="UP001152797">
    <property type="component" value="Unassembled WGS sequence"/>
</dbReference>
<gene>
    <name evidence="13" type="ORF">C1SCF055_LOCUS33632</name>
</gene>
<evidence type="ECO:0000256" key="9">
    <source>
        <dbReference type="ARBA" id="ARBA00023136"/>
    </source>
</evidence>
<keyword evidence="6" id="KW-0630">Potassium</keyword>
<evidence type="ECO:0000313" key="14">
    <source>
        <dbReference type="EMBL" id="CAL1161543.1"/>
    </source>
</evidence>
<evidence type="ECO:0000256" key="4">
    <source>
        <dbReference type="ARBA" id="ARBA00022692"/>
    </source>
</evidence>
<comment type="caution">
    <text evidence="13">The sequence shown here is derived from an EMBL/GenBank/DDBJ whole genome shotgun (WGS) entry which is preliminary data.</text>
</comment>
<keyword evidence="15" id="KW-1185">Reference proteome</keyword>
<dbReference type="Gene3D" id="1.10.287.70">
    <property type="match status" value="1"/>
</dbReference>
<dbReference type="OrthoDB" id="433309at2759"/>
<feature type="domain" description="Ion transport" evidence="12">
    <location>
        <begin position="57"/>
        <end position="273"/>
    </location>
</feature>
<evidence type="ECO:0000256" key="10">
    <source>
        <dbReference type="ARBA" id="ARBA00023303"/>
    </source>
</evidence>
<protein>
    <recommendedName>
        <fullName evidence="12">Ion transport domain-containing protein</fullName>
    </recommendedName>
</protein>
<proteinExistence type="predicted"/>
<evidence type="ECO:0000256" key="2">
    <source>
        <dbReference type="ARBA" id="ARBA00022448"/>
    </source>
</evidence>
<evidence type="ECO:0000256" key="3">
    <source>
        <dbReference type="ARBA" id="ARBA00022538"/>
    </source>
</evidence>
<dbReference type="EMBL" id="CAMXCT010004223">
    <property type="protein sequence ID" value="CAI4008168.1"/>
    <property type="molecule type" value="Genomic_DNA"/>
</dbReference>
<reference evidence="14" key="2">
    <citation type="submission" date="2024-04" db="EMBL/GenBank/DDBJ databases">
        <authorList>
            <person name="Chen Y."/>
            <person name="Shah S."/>
            <person name="Dougan E. K."/>
            <person name="Thang M."/>
            <person name="Chan C."/>
        </authorList>
    </citation>
    <scope>NUCLEOTIDE SEQUENCE [LARGE SCALE GENOMIC DNA]</scope>
</reference>
<dbReference type="PANTHER" id="PTHR11537">
    <property type="entry name" value="VOLTAGE-GATED POTASSIUM CHANNEL"/>
    <property type="match status" value="1"/>
</dbReference>
<evidence type="ECO:0000313" key="15">
    <source>
        <dbReference type="Proteomes" id="UP001152797"/>
    </source>
</evidence>
<keyword evidence="7 11" id="KW-1133">Transmembrane helix</keyword>
<dbReference type="GO" id="GO:0008076">
    <property type="term" value="C:voltage-gated potassium channel complex"/>
    <property type="evidence" value="ECO:0007669"/>
    <property type="project" value="InterPro"/>
</dbReference>
<sequence>MSGISSPGLLNESTQVRIETLTRRRAIWWFLESSSLSPPCLQTISLVYQLFSSALIVALFIVDSQTMSQQTTNFYHNMEVCATTVFTIEYIMRVYSCVESEIDVDLIPGWSRCKMRVWLMCSAASIIDTVSLISLYLDVCIASNVFRGVVSLRLLRLFTLFRLERRHKFFSPILIVISNKRTELGATLGIAGLLLLISSTLMYYVESAVNPKFNSILASMWWGTETLTTVGYGDIIPETPGGKALGSVVAFAGVGLFGLPAGIISSGFSEIFSKGHDQCKCQQLEADVARLVTLQKDVLAELQGLRSQVAALQHVASEEKPGKRSSHG</sequence>
<dbReference type="SUPFAM" id="SSF81324">
    <property type="entry name" value="Voltage-gated potassium channels"/>
    <property type="match status" value="1"/>
</dbReference>
<evidence type="ECO:0000256" key="6">
    <source>
        <dbReference type="ARBA" id="ARBA00022958"/>
    </source>
</evidence>
<evidence type="ECO:0000256" key="5">
    <source>
        <dbReference type="ARBA" id="ARBA00022826"/>
    </source>
</evidence>
<feature type="transmembrane region" description="Helical" evidence="11">
    <location>
        <begin position="184"/>
        <end position="205"/>
    </location>
</feature>
<dbReference type="AlphaFoldDB" id="A0A9P1DDV3"/>
<dbReference type="InterPro" id="IPR028325">
    <property type="entry name" value="VG_K_chnl"/>
</dbReference>
<dbReference type="Pfam" id="PF00520">
    <property type="entry name" value="Ion_trans"/>
    <property type="match status" value="1"/>
</dbReference>
<dbReference type="PANTHER" id="PTHR11537:SF254">
    <property type="entry name" value="POTASSIUM VOLTAGE-GATED CHANNEL PROTEIN SHAB"/>
    <property type="match status" value="1"/>
</dbReference>
<dbReference type="PRINTS" id="PR00169">
    <property type="entry name" value="KCHANNEL"/>
</dbReference>
<dbReference type="InterPro" id="IPR005821">
    <property type="entry name" value="Ion_trans_dom"/>
</dbReference>
<feature type="transmembrane region" description="Helical" evidence="11">
    <location>
        <begin position="244"/>
        <end position="264"/>
    </location>
</feature>
<name>A0A9P1DDV3_9DINO</name>
<reference evidence="13" key="1">
    <citation type="submission" date="2022-10" db="EMBL/GenBank/DDBJ databases">
        <authorList>
            <person name="Chen Y."/>
            <person name="Dougan E. K."/>
            <person name="Chan C."/>
            <person name="Rhodes N."/>
            <person name="Thang M."/>
        </authorList>
    </citation>
    <scope>NUCLEOTIDE SEQUENCE</scope>
</reference>
<evidence type="ECO:0000259" key="12">
    <source>
        <dbReference type="Pfam" id="PF00520"/>
    </source>
</evidence>
<keyword evidence="8" id="KW-0406">Ion transport</keyword>
<keyword evidence="3" id="KW-0633">Potassium transport</keyword>
<dbReference type="GO" id="GO:0005249">
    <property type="term" value="F:voltage-gated potassium channel activity"/>
    <property type="evidence" value="ECO:0007669"/>
    <property type="project" value="InterPro"/>
</dbReference>
<keyword evidence="9 11" id="KW-0472">Membrane</keyword>
<evidence type="ECO:0000256" key="11">
    <source>
        <dbReference type="SAM" id="Phobius"/>
    </source>
</evidence>
<dbReference type="EMBL" id="CAMXCT030004223">
    <property type="protein sequence ID" value="CAL4795480.1"/>
    <property type="molecule type" value="Genomic_DNA"/>
</dbReference>
<feature type="transmembrane region" description="Helical" evidence="11">
    <location>
        <begin position="41"/>
        <end position="62"/>
    </location>
</feature>
<evidence type="ECO:0000256" key="1">
    <source>
        <dbReference type="ARBA" id="ARBA00004141"/>
    </source>
</evidence>
<accession>A0A9P1DDV3</accession>
<keyword evidence="4 11" id="KW-0812">Transmembrane</keyword>